<organism evidence="1 2">
    <name type="scientific">Panagrolaimus sp. ES5</name>
    <dbReference type="NCBI Taxonomy" id="591445"/>
    <lineage>
        <taxon>Eukaryota</taxon>
        <taxon>Metazoa</taxon>
        <taxon>Ecdysozoa</taxon>
        <taxon>Nematoda</taxon>
        <taxon>Chromadorea</taxon>
        <taxon>Rhabditida</taxon>
        <taxon>Tylenchina</taxon>
        <taxon>Panagrolaimomorpha</taxon>
        <taxon>Panagrolaimoidea</taxon>
        <taxon>Panagrolaimidae</taxon>
        <taxon>Panagrolaimus</taxon>
    </lineage>
</organism>
<sequence length="140" mass="16443">MASQNSDQLSSQSDSDREKLKEKFESSYLTWKGDKKNLAIKPDETYDAIVEAFRKKNFKEELNVNEKNWVKRYQCIRQNGVEVLQHDEKFLVKESNLFKLLYDVHIDKGHAGRDLMFYELKKDFDGISKEVLKSKKKSSG</sequence>
<dbReference type="Proteomes" id="UP000887579">
    <property type="component" value="Unplaced"/>
</dbReference>
<accession>A0AC34GLK1</accession>
<dbReference type="WBParaSite" id="ES5_v2.g30477.t1">
    <property type="protein sequence ID" value="ES5_v2.g30477.t1"/>
    <property type="gene ID" value="ES5_v2.g30477"/>
</dbReference>
<evidence type="ECO:0000313" key="1">
    <source>
        <dbReference type="Proteomes" id="UP000887579"/>
    </source>
</evidence>
<reference evidence="2" key="1">
    <citation type="submission" date="2022-11" db="UniProtKB">
        <authorList>
            <consortium name="WormBaseParasite"/>
        </authorList>
    </citation>
    <scope>IDENTIFICATION</scope>
</reference>
<evidence type="ECO:0000313" key="2">
    <source>
        <dbReference type="WBParaSite" id="ES5_v2.g30477.t1"/>
    </source>
</evidence>
<protein>
    <submittedName>
        <fullName evidence="2">Uncharacterized protein</fullName>
    </submittedName>
</protein>
<name>A0AC34GLK1_9BILA</name>
<proteinExistence type="predicted"/>